<evidence type="ECO:0000313" key="3">
    <source>
        <dbReference type="EMBL" id="EMY33531.1"/>
    </source>
</evidence>
<dbReference type="SUPFAM" id="SSF52218">
    <property type="entry name" value="Flavoproteins"/>
    <property type="match status" value="1"/>
</dbReference>
<organism evidence="3 4">
    <name type="scientific">Arthrobacter crystallopoietes BAB-32</name>
    <dbReference type="NCBI Taxonomy" id="1246476"/>
    <lineage>
        <taxon>Bacteria</taxon>
        <taxon>Bacillati</taxon>
        <taxon>Actinomycetota</taxon>
        <taxon>Actinomycetes</taxon>
        <taxon>Micrococcales</taxon>
        <taxon>Micrococcaceae</taxon>
        <taxon>Crystallibacter</taxon>
    </lineage>
</organism>
<protein>
    <submittedName>
        <fullName evidence="3">Reductase</fullName>
    </submittedName>
</protein>
<dbReference type="PANTHER" id="PTHR30543:SF21">
    <property type="entry name" value="NAD(P)H-DEPENDENT FMN REDUCTASE LOT6"/>
    <property type="match status" value="1"/>
</dbReference>
<comment type="caution">
    <text evidence="3">The sequence shown here is derived from an EMBL/GenBank/DDBJ whole genome shotgun (WGS) entry which is preliminary data.</text>
</comment>
<proteinExistence type="predicted"/>
<dbReference type="InterPro" id="IPR005025">
    <property type="entry name" value="FMN_Rdtase-like_dom"/>
</dbReference>
<reference evidence="3 4" key="1">
    <citation type="journal article" date="2013" name="Genome Announc.">
        <title>Draft Genome Sequence of Arthrobacter crystallopoietes Strain BAB-32, Revealing Genes for Bioremediation.</title>
        <authorList>
            <person name="Joshi M.N."/>
            <person name="Pandit A.S."/>
            <person name="Sharma A."/>
            <person name="Pandya R.V."/>
            <person name="Desai S.M."/>
            <person name="Saxena A.K."/>
            <person name="Bagatharia S.B."/>
        </authorList>
    </citation>
    <scope>NUCLEOTIDE SEQUENCE [LARGE SCALE GENOMIC DNA]</scope>
    <source>
        <strain evidence="3 4">BAB-32</strain>
    </source>
</reference>
<dbReference type="GO" id="GO:0016491">
    <property type="term" value="F:oxidoreductase activity"/>
    <property type="evidence" value="ECO:0007669"/>
    <property type="project" value="InterPro"/>
</dbReference>
<evidence type="ECO:0000259" key="2">
    <source>
        <dbReference type="Pfam" id="PF03358"/>
    </source>
</evidence>
<sequence length="104" mass="10596">MSIKVLTLVGSLRNGSVNRQLAEAAAAVAPEGVEVSVYDGLETLPFYNQDIDVEDQVPAAAEALREAAQGADAVLLVTPEYNGTTLPCSTTPSTGSPAPSAPAP</sequence>
<feature type="compositionally biased region" description="Low complexity" evidence="1">
    <location>
        <begin position="84"/>
        <end position="98"/>
    </location>
</feature>
<name>N1USY7_9MICC</name>
<dbReference type="Pfam" id="PF03358">
    <property type="entry name" value="FMN_red"/>
    <property type="match status" value="1"/>
</dbReference>
<keyword evidence="4" id="KW-1185">Reference proteome</keyword>
<feature type="domain" description="NADPH-dependent FMN reductase-like" evidence="2">
    <location>
        <begin position="3"/>
        <end position="84"/>
    </location>
</feature>
<gene>
    <name evidence="3" type="ORF">D477_014296</name>
</gene>
<dbReference type="GO" id="GO:0005829">
    <property type="term" value="C:cytosol"/>
    <property type="evidence" value="ECO:0007669"/>
    <property type="project" value="TreeGrafter"/>
</dbReference>
<dbReference type="EMBL" id="ANPE02000170">
    <property type="protein sequence ID" value="EMY33531.1"/>
    <property type="molecule type" value="Genomic_DNA"/>
</dbReference>
<dbReference type="Gene3D" id="3.40.50.360">
    <property type="match status" value="1"/>
</dbReference>
<dbReference type="InterPro" id="IPR029039">
    <property type="entry name" value="Flavoprotein-like_sf"/>
</dbReference>
<dbReference type="Proteomes" id="UP000010729">
    <property type="component" value="Unassembled WGS sequence"/>
</dbReference>
<dbReference type="PANTHER" id="PTHR30543">
    <property type="entry name" value="CHROMATE REDUCTASE"/>
    <property type="match status" value="1"/>
</dbReference>
<evidence type="ECO:0000256" key="1">
    <source>
        <dbReference type="SAM" id="MobiDB-lite"/>
    </source>
</evidence>
<dbReference type="InterPro" id="IPR050712">
    <property type="entry name" value="NAD(P)H-dep_reductase"/>
</dbReference>
<accession>N1USY7</accession>
<evidence type="ECO:0000313" key="4">
    <source>
        <dbReference type="Proteomes" id="UP000010729"/>
    </source>
</evidence>
<feature type="region of interest" description="Disordered" evidence="1">
    <location>
        <begin position="84"/>
        <end position="104"/>
    </location>
</feature>
<dbReference type="GO" id="GO:0010181">
    <property type="term" value="F:FMN binding"/>
    <property type="evidence" value="ECO:0007669"/>
    <property type="project" value="TreeGrafter"/>
</dbReference>
<dbReference type="AlphaFoldDB" id="N1USY7"/>